<reference evidence="1 4" key="2">
    <citation type="submission" date="2019-11" db="EMBL/GenBank/DDBJ databases">
        <title>Flavobacterium resistens genome.</title>
        <authorList>
            <person name="Wilson V.M."/>
            <person name="Newman J.D."/>
        </authorList>
    </citation>
    <scope>NUCLEOTIDE SEQUENCE [LARGE SCALE GENOMIC DNA]</scope>
    <source>
        <strain evidence="1 4">DSM 19382</strain>
    </source>
</reference>
<evidence type="ECO:0000313" key="2">
    <source>
        <dbReference type="EMBL" id="SMO47448.1"/>
    </source>
</evidence>
<dbReference type="EMBL" id="WKKG01000002">
    <property type="protein sequence ID" value="MRX67446.1"/>
    <property type="molecule type" value="Genomic_DNA"/>
</dbReference>
<evidence type="ECO:0000313" key="3">
    <source>
        <dbReference type="Proteomes" id="UP000317289"/>
    </source>
</evidence>
<dbReference type="AlphaFoldDB" id="A0A521BJV3"/>
<reference evidence="2 3" key="1">
    <citation type="submission" date="2017-05" db="EMBL/GenBank/DDBJ databases">
        <authorList>
            <person name="Varghese N."/>
            <person name="Submissions S."/>
        </authorList>
    </citation>
    <scope>NUCLEOTIDE SEQUENCE [LARGE SCALE GENOMIC DNA]</scope>
    <source>
        <strain evidence="2 3">DSM 19382</strain>
    </source>
</reference>
<dbReference type="OrthoDB" id="883791at2"/>
<dbReference type="RefSeq" id="WP_142449719.1">
    <property type="nucleotide sequence ID" value="NZ_FXTA01000001.1"/>
</dbReference>
<organism evidence="2 3">
    <name type="scientific">Flavobacterium resistens</name>
    <dbReference type="NCBI Taxonomy" id="443612"/>
    <lineage>
        <taxon>Bacteria</taxon>
        <taxon>Pseudomonadati</taxon>
        <taxon>Bacteroidota</taxon>
        <taxon>Flavobacteriia</taxon>
        <taxon>Flavobacteriales</taxon>
        <taxon>Flavobacteriaceae</taxon>
        <taxon>Flavobacterium</taxon>
    </lineage>
</organism>
<evidence type="ECO:0000313" key="1">
    <source>
        <dbReference type="EMBL" id="MRX67446.1"/>
    </source>
</evidence>
<accession>A0A521BJV3</accession>
<dbReference type="Proteomes" id="UP000468990">
    <property type="component" value="Unassembled WGS sequence"/>
</dbReference>
<protein>
    <submittedName>
        <fullName evidence="2">Uncharacterized protein</fullName>
    </submittedName>
</protein>
<keyword evidence="4" id="KW-1185">Reference proteome</keyword>
<sequence>MKKALLLIFTFLMSYSYGQENKIEMISKLDMPPMGSREFILEAFQGIEKIDLTFTNSEKLIGKNYKIVIRKYKNGKVEIEKVAKDTKKNEDPKIGKDFKFSIVAQQLLSNEKITFAFSNSHNKNIFDVNKKYKDNTFSLREISDQKPIEIQIGKEFQIAFITPPNDNEEKGALGYCEVTKGYIDIEKWYKQYEIDEFFLIFLTIED</sequence>
<name>A0A521BJV3_9FLAO</name>
<dbReference type="Proteomes" id="UP000317289">
    <property type="component" value="Unassembled WGS sequence"/>
</dbReference>
<dbReference type="EMBL" id="FXTA01000001">
    <property type="protein sequence ID" value="SMO47448.1"/>
    <property type="molecule type" value="Genomic_DNA"/>
</dbReference>
<evidence type="ECO:0000313" key="4">
    <source>
        <dbReference type="Proteomes" id="UP000468990"/>
    </source>
</evidence>
<gene>
    <name evidence="1" type="ORF">GJU42_05655</name>
    <name evidence="2" type="ORF">SAMN06265349_1011134</name>
</gene>
<proteinExistence type="predicted"/>